<evidence type="ECO:0000256" key="7">
    <source>
        <dbReference type="ARBA" id="ARBA00023242"/>
    </source>
</evidence>
<dbReference type="InterPro" id="IPR021151">
    <property type="entry name" value="GINS_A"/>
</dbReference>
<dbReference type="Gene3D" id="3.40.5.60">
    <property type="match status" value="1"/>
</dbReference>
<evidence type="ECO:0000256" key="6">
    <source>
        <dbReference type="ARBA" id="ARBA00022705"/>
    </source>
</evidence>
<protein>
    <recommendedName>
        <fullName evidence="4">DNA replication complex GINS protein SLD5</fullName>
    </recommendedName>
    <alternativeName>
        <fullName evidence="8">GINS complex subunit 4</fullName>
    </alternativeName>
</protein>
<gene>
    <name evidence="11" type="primary">Gins4</name>
    <name evidence="11" type="ORF">GTO95_0018128</name>
</gene>
<dbReference type="EMBL" id="JAAWVO010035689">
    <property type="protein sequence ID" value="MBN3317479.1"/>
    <property type="molecule type" value="Genomic_DNA"/>
</dbReference>
<dbReference type="PANTHER" id="PTHR21206">
    <property type="entry name" value="SLD5 PROTEIN"/>
    <property type="match status" value="1"/>
</dbReference>
<dbReference type="FunFam" id="3.40.5.60:FF:000001">
    <property type="entry name" value="DNA replication complex GINS protein SLD5"/>
    <property type="match status" value="1"/>
</dbReference>
<feature type="domain" description="CBM21" evidence="10">
    <location>
        <begin position="417"/>
        <end position="527"/>
    </location>
</feature>
<evidence type="ECO:0000313" key="12">
    <source>
        <dbReference type="Proteomes" id="UP000736164"/>
    </source>
</evidence>
<keyword evidence="6" id="KW-0235">DNA replication</keyword>
<accession>A0A8J7TBK6</accession>
<dbReference type="Proteomes" id="UP000736164">
    <property type="component" value="Unassembled WGS sequence"/>
</dbReference>
<evidence type="ECO:0000256" key="5">
    <source>
        <dbReference type="ARBA" id="ARBA00022454"/>
    </source>
</evidence>
<dbReference type="GO" id="GO:0000811">
    <property type="term" value="C:GINS complex"/>
    <property type="evidence" value="ECO:0007669"/>
    <property type="project" value="TreeGrafter"/>
</dbReference>
<keyword evidence="5" id="KW-0158">Chromosome</keyword>
<dbReference type="InterPro" id="IPR008591">
    <property type="entry name" value="GINS_Sld5"/>
</dbReference>
<evidence type="ECO:0000256" key="1">
    <source>
        <dbReference type="ARBA" id="ARBA00004123"/>
    </source>
</evidence>
<evidence type="ECO:0000256" key="9">
    <source>
        <dbReference type="SAM" id="MobiDB-lite"/>
    </source>
</evidence>
<reference evidence="11" key="1">
    <citation type="journal article" date="2021" name="Cell">
        <title>Tracing the genetic footprints of vertebrate landing in non-teleost ray-finned fishes.</title>
        <authorList>
            <person name="Bi X."/>
            <person name="Wang K."/>
            <person name="Yang L."/>
            <person name="Pan H."/>
            <person name="Jiang H."/>
            <person name="Wei Q."/>
            <person name="Fang M."/>
            <person name="Yu H."/>
            <person name="Zhu C."/>
            <person name="Cai Y."/>
            <person name="He Y."/>
            <person name="Gan X."/>
            <person name="Zeng H."/>
            <person name="Yu D."/>
            <person name="Zhu Y."/>
            <person name="Jiang H."/>
            <person name="Qiu Q."/>
            <person name="Yang H."/>
            <person name="Zhang Y.E."/>
            <person name="Wang W."/>
            <person name="Zhu M."/>
            <person name="He S."/>
            <person name="Zhang G."/>
        </authorList>
    </citation>
    <scope>NUCLEOTIDE SEQUENCE</scope>
    <source>
        <strain evidence="11">Allg_001</strain>
    </source>
</reference>
<name>A0A8J7TBK6_ATRSP</name>
<feature type="compositionally biased region" description="Polar residues" evidence="9">
    <location>
        <begin position="330"/>
        <end position="340"/>
    </location>
</feature>
<comment type="subcellular location">
    <subcellularLocation>
        <location evidence="2">Chromosome</location>
    </subcellularLocation>
    <subcellularLocation>
        <location evidence="1">Nucleus</location>
    </subcellularLocation>
</comment>
<dbReference type="InterPro" id="IPR038749">
    <property type="entry name" value="Sld5_GINS_A"/>
</dbReference>
<evidence type="ECO:0000256" key="3">
    <source>
        <dbReference type="ARBA" id="ARBA00008187"/>
    </source>
</evidence>
<dbReference type="FunFam" id="1.20.58.1030:FF:000002">
    <property type="entry name" value="DNA replication complex GINS protein SLD5"/>
    <property type="match status" value="1"/>
</dbReference>
<dbReference type="CDD" id="cd21692">
    <property type="entry name" value="GINS_B_Sld5"/>
    <property type="match status" value="1"/>
</dbReference>
<dbReference type="Pfam" id="PF05916">
    <property type="entry name" value="Sld5"/>
    <property type="match status" value="1"/>
</dbReference>
<evidence type="ECO:0000256" key="4">
    <source>
        <dbReference type="ARBA" id="ARBA00014804"/>
    </source>
</evidence>
<feature type="region of interest" description="Disordered" evidence="9">
    <location>
        <begin position="1"/>
        <end position="22"/>
    </location>
</feature>
<dbReference type="InterPro" id="IPR005036">
    <property type="entry name" value="CBM21_dom"/>
</dbReference>
<dbReference type="Pfam" id="PF16922">
    <property type="entry name" value="SLD5_C"/>
    <property type="match status" value="1"/>
</dbReference>
<keyword evidence="12" id="KW-1185">Reference proteome</keyword>
<dbReference type="InterPro" id="IPR031633">
    <property type="entry name" value="SLD5_C"/>
</dbReference>
<feature type="region of interest" description="Disordered" evidence="9">
    <location>
        <begin position="305"/>
        <end position="341"/>
    </location>
</feature>
<feature type="compositionally biased region" description="Low complexity" evidence="9">
    <location>
        <begin position="318"/>
        <end position="329"/>
    </location>
</feature>
<feature type="non-terminal residue" evidence="11">
    <location>
        <position position="1"/>
    </location>
</feature>
<dbReference type="Pfam" id="PF03370">
    <property type="entry name" value="CBM_21"/>
    <property type="match status" value="1"/>
</dbReference>
<dbReference type="InterPro" id="IPR038175">
    <property type="entry name" value="CBM21_dom_sf"/>
</dbReference>
<comment type="similarity">
    <text evidence="3">Belongs to the GINS4/SLD5 family.</text>
</comment>
<dbReference type="InterPro" id="IPR036224">
    <property type="entry name" value="GINS_bundle-like_dom_sf"/>
</dbReference>
<evidence type="ECO:0000256" key="8">
    <source>
        <dbReference type="ARBA" id="ARBA00030869"/>
    </source>
</evidence>
<dbReference type="PANTHER" id="PTHR21206:SF0">
    <property type="entry name" value="DNA REPLICATION COMPLEX GINS PROTEIN SLD5"/>
    <property type="match status" value="1"/>
</dbReference>
<comment type="caution">
    <text evidence="11">The sequence shown here is derived from an EMBL/GenBank/DDBJ whole genome shotgun (WGS) entry which is preliminary data.</text>
</comment>
<dbReference type="AlphaFoldDB" id="A0A8J7TBK6"/>
<proteinExistence type="inferred from homology"/>
<dbReference type="GO" id="GO:0006261">
    <property type="term" value="P:DNA-templated DNA replication"/>
    <property type="evidence" value="ECO:0007669"/>
    <property type="project" value="InterPro"/>
</dbReference>
<dbReference type="CDD" id="cd11711">
    <property type="entry name" value="GINS_A_Sld5"/>
    <property type="match status" value="1"/>
</dbReference>
<organism evidence="11 12">
    <name type="scientific">Atractosteus spatula</name>
    <name type="common">Alligator gar</name>
    <name type="synonym">Lepisosteus spatula</name>
    <dbReference type="NCBI Taxonomy" id="7917"/>
    <lineage>
        <taxon>Eukaryota</taxon>
        <taxon>Metazoa</taxon>
        <taxon>Chordata</taxon>
        <taxon>Craniata</taxon>
        <taxon>Vertebrata</taxon>
        <taxon>Euteleostomi</taxon>
        <taxon>Actinopterygii</taxon>
        <taxon>Neopterygii</taxon>
        <taxon>Holostei</taxon>
        <taxon>Semionotiformes</taxon>
        <taxon>Lepisosteidae</taxon>
        <taxon>Atractosteus</taxon>
    </lineage>
</organism>
<feature type="non-terminal residue" evidence="11">
    <location>
        <position position="596"/>
    </location>
</feature>
<evidence type="ECO:0000259" key="10">
    <source>
        <dbReference type="PROSITE" id="PS51159"/>
    </source>
</evidence>
<dbReference type="SUPFAM" id="SSF160059">
    <property type="entry name" value="PriA/YqbF domain"/>
    <property type="match status" value="1"/>
</dbReference>
<evidence type="ECO:0000256" key="2">
    <source>
        <dbReference type="ARBA" id="ARBA00004286"/>
    </source>
</evidence>
<keyword evidence="7" id="KW-0539">Nucleus</keyword>
<sequence length="596" mass="67104">VSVMSDVLSEGSEGSGDESQELMTPAELIEKLEEAWLNEKFSPELLENKSEIVECVMEQLTHMEENLQRVKKGDLKASIHRMEIDRIRYVLSSYLRSRLQKIEKYFPHVLKKEKSRADGDPSYLSPEEFAFAKEYMANTETYLKNVALRHMPPNLQTVDFAKSVPEPSLDSFVFLRVKVQQENILVEPETDDQSEYAVDLEVGSQHLMRYRTIAPLVANGAGCFLTPACSSLSSPRAIVSLFSIPLTITCTVMNCTKVLHVFGGHSVPQPVMPVDLAMRLCLSQSQPLCHLLGVTSLKPLRPCLNPRTSRQRDQHVCRPASPSPSERPATQSSGISGDGTTTKKKRVVFADSKGLSLTAVRFFSEKDEDMACSELPLVQLRGLGKPVSVAKGEGASGKRWRLKLAFSQPSADYLDFKAQLQQNLVRLENCSVNERLLSGTVKVRNISFEKAVNIRITFDSWRSFCDVPCSYLQQHYGGTDTDTFAFEILLPDDLDPRERLEFCVSYTPGGSRTTLWDNNHGRNFRILIFANPEPVSLPRQHRRSFTPPPQRRSLWLNPEGKLSKLEPLGSPRAATTDFLFSQFQGWGRLESTSCYW</sequence>
<dbReference type="GO" id="GO:0000727">
    <property type="term" value="P:double-strand break repair via break-induced replication"/>
    <property type="evidence" value="ECO:0007669"/>
    <property type="project" value="TreeGrafter"/>
</dbReference>
<evidence type="ECO:0000313" key="11">
    <source>
        <dbReference type="EMBL" id="MBN3317479.1"/>
    </source>
</evidence>
<dbReference type="Gene3D" id="1.20.58.1030">
    <property type="match status" value="1"/>
</dbReference>
<dbReference type="SUPFAM" id="SSF158573">
    <property type="entry name" value="GINS helical bundle-like"/>
    <property type="match status" value="1"/>
</dbReference>
<dbReference type="Gene3D" id="2.60.40.2440">
    <property type="entry name" value="Carbohydrate binding type-21 domain"/>
    <property type="match status" value="1"/>
</dbReference>
<dbReference type="PROSITE" id="PS51159">
    <property type="entry name" value="CBM21"/>
    <property type="match status" value="1"/>
</dbReference>